<dbReference type="Gene3D" id="1.10.238.10">
    <property type="entry name" value="EF-hand"/>
    <property type="match status" value="1"/>
</dbReference>
<dbReference type="OMA" id="LFMVYAN"/>
<dbReference type="EMBL" id="CH940647">
    <property type="protein sequence ID" value="EDW69456.1"/>
    <property type="molecule type" value="Genomic_DNA"/>
</dbReference>
<evidence type="ECO:0000313" key="2">
    <source>
        <dbReference type="Proteomes" id="UP000008792"/>
    </source>
</evidence>
<proteinExistence type="predicted"/>
<sequence length="117" mass="13576">MADDEDKPKKHTLDSLFHVYCNHKVIGNELENEEFHSILLSQLDNWLQQAKLMPVPITRTQTGLLYMRYKKWRLDYEDFLEVLQHLSTDADLNYEDFKVTLVAAGPPTGATEIVVVK</sequence>
<evidence type="ECO:0000313" key="1">
    <source>
        <dbReference type="EMBL" id="EDW69456.1"/>
    </source>
</evidence>
<keyword evidence="2" id="KW-1185">Reference proteome</keyword>
<accession>B4LGL8</accession>
<dbReference type="OrthoDB" id="548799at2759"/>
<dbReference type="HOGENOM" id="CLU_171300_0_0_1"/>
<protein>
    <submittedName>
        <fullName evidence="1">Uncharacterized protein</fullName>
    </submittedName>
</protein>
<dbReference type="KEGG" id="dvi:6624266"/>
<dbReference type="Proteomes" id="UP000008792">
    <property type="component" value="Unassembled WGS sequence"/>
</dbReference>
<reference evidence="1 2" key="1">
    <citation type="journal article" date="2007" name="Nature">
        <title>Evolution of genes and genomes on the Drosophila phylogeny.</title>
        <authorList>
            <consortium name="Drosophila 12 Genomes Consortium"/>
            <person name="Clark A.G."/>
            <person name="Eisen M.B."/>
            <person name="Smith D.R."/>
            <person name="Bergman C.M."/>
            <person name="Oliver B."/>
            <person name="Markow T.A."/>
            <person name="Kaufman T.C."/>
            <person name="Kellis M."/>
            <person name="Gelbart W."/>
            <person name="Iyer V.N."/>
            <person name="Pollard D.A."/>
            <person name="Sackton T.B."/>
            <person name="Larracuente A.M."/>
            <person name="Singh N.D."/>
            <person name="Abad J.P."/>
            <person name="Abt D.N."/>
            <person name="Adryan B."/>
            <person name="Aguade M."/>
            <person name="Akashi H."/>
            <person name="Anderson W.W."/>
            <person name="Aquadro C.F."/>
            <person name="Ardell D.H."/>
            <person name="Arguello R."/>
            <person name="Artieri C.G."/>
            <person name="Barbash D.A."/>
            <person name="Barker D."/>
            <person name="Barsanti P."/>
            <person name="Batterham P."/>
            <person name="Batzoglou S."/>
            <person name="Begun D."/>
            <person name="Bhutkar A."/>
            <person name="Blanco E."/>
            <person name="Bosak S.A."/>
            <person name="Bradley R.K."/>
            <person name="Brand A.D."/>
            <person name="Brent M.R."/>
            <person name="Brooks A.N."/>
            <person name="Brown R.H."/>
            <person name="Butlin R.K."/>
            <person name="Caggese C."/>
            <person name="Calvi B.R."/>
            <person name="Bernardo de Carvalho A."/>
            <person name="Caspi A."/>
            <person name="Castrezana S."/>
            <person name="Celniker S.E."/>
            <person name="Chang J.L."/>
            <person name="Chapple C."/>
            <person name="Chatterji S."/>
            <person name="Chinwalla A."/>
            <person name="Civetta A."/>
            <person name="Clifton S.W."/>
            <person name="Comeron J.M."/>
            <person name="Costello J.C."/>
            <person name="Coyne J.A."/>
            <person name="Daub J."/>
            <person name="David R.G."/>
            <person name="Delcher A.L."/>
            <person name="Delehaunty K."/>
            <person name="Do C.B."/>
            <person name="Ebling H."/>
            <person name="Edwards K."/>
            <person name="Eickbush T."/>
            <person name="Evans J.D."/>
            <person name="Filipski A."/>
            <person name="Findeiss S."/>
            <person name="Freyhult E."/>
            <person name="Fulton L."/>
            <person name="Fulton R."/>
            <person name="Garcia A.C."/>
            <person name="Gardiner A."/>
            <person name="Garfield D.A."/>
            <person name="Garvin B.E."/>
            <person name="Gibson G."/>
            <person name="Gilbert D."/>
            <person name="Gnerre S."/>
            <person name="Godfrey J."/>
            <person name="Good R."/>
            <person name="Gotea V."/>
            <person name="Gravely B."/>
            <person name="Greenberg A.J."/>
            <person name="Griffiths-Jones S."/>
            <person name="Gross S."/>
            <person name="Guigo R."/>
            <person name="Gustafson E.A."/>
            <person name="Haerty W."/>
            <person name="Hahn M.W."/>
            <person name="Halligan D.L."/>
            <person name="Halpern A.L."/>
            <person name="Halter G.M."/>
            <person name="Han M.V."/>
            <person name="Heger A."/>
            <person name="Hillier L."/>
            <person name="Hinrichs A.S."/>
            <person name="Holmes I."/>
            <person name="Hoskins R.A."/>
            <person name="Hubisz M.J."/>
            <person name="Hultmark D."/>
            <person name="Huntley M.A."/>
            <person name="Jaffe D.B."/>
            <person name="Jagadeeshan S."/>
            <person name="Jeck W.R."/>
            <person name="Johnson J."/>
            <person name="Jones C.D."/>
            <person name="Jordan W.C."/>
            <person name="Karpen G.H."/>
            <person name="Kataoka E."/>
            <person name="Keightley P.D."/>
            <person name="Kheradpour P."/>
            <person name="Kirkness E.F."/>
            <person name="Koerich L.B."/>
            <person name="Kristiansen K."/>
            <person name="Kudrna D."/>
            <person name="Kulathinal R.J."/>
            <person name="Kumar S."/>
            <person name="Kwok R."/>
            <person name="Lander E."/>
            <person name="Langley C.H."/>
            <person name="Lapoint R."/>
            <person name="Lazzaro B.P."/>
            <person name="Lee S.J."/>
            <person name="Levesque L."/>
            <person name="Li R."/>
            <person name="Lin C.F."/>
            <person name="Lin M.F."/>
            <person name="Lindblad-Toh K."/>
            <person name="Llopart A."/>
            <person name="Long M."/>
            <person name="Low L."/>
            <person name="Lozovsky E."/>
            <person name="Lu J."/>
            <person name="Luo M."/>
            <person name="Machado C.A."/>
            <person name="Makalowski W."/>
            <person name="Marzo M."/>
            <person name="Matsuda M."/>
            <person name="Matzkin L."/>
            <person name="McAllister B."/>
            <person name="McBride C.S."/>
            <person name="McKernan B."/>
            <person name="McKernan K."/>
            <person name="Mendez-Lago M."/>
            <person name="Minx P."/>
            <person name="Mollenhauer M.U."/>
            <person name="Montooth K."/>
            <person name="Mount S.M."/>
            <person name="Mu X."/>
            <person name="Myers E."/>
            <person name="Negre B."/>
            <person name="Newfeld S."/>
            <person name="Nielsen R."/>
            <person name="Noor M.A."/>
            <person name="O'Grady P."/>
            <person name="Pachter L."/>
            <person name="Papaceit M."/>
            <person name="Parisi M.J."/>
            <person name="Parisi M."/>
            <person name="Parts L."/>
            <person name="Pedersen J.S."/>
            <person name="Pesole G."/>
            <person name="Phillippy A.M."/>
            <person name="Ponting C.P."/>
            <person name="Pop M."/>
            <person name="Porcelli D."/>
            <person name="Powell J.R."/>
            <person name="Prohaska S."/>
            <person name="Pruitt K."/>
            <person name="Puig M."/>
            <person name="Quesneville H."/>
            <person name="Ram K.R."/>
            <person name="Rand D."/>
            <person name="Rasmussen M.D."/>
            <person name="Reed L.K."/>
            <person name="Reenan R."/>
            <person name="Reily A."/>
            <person name="Remington K.A."/>
            <person name="Rieger T.T."/>
            <person name="Ritchie M.G."/>
            <person name="Robin C."/>
            <person name="Rogers Y.H."/>
            <person name="Rohde C."/>
            <person name="Rozas J."/>
            <person name="Rubenfield M.J."/>
            <person name="Ruiz A."/>
            <person name="Russo S."/>
            <person name="Salzberg S.L."/>
            <person name="Sanchez-Gracia A."/>
            <person name="Saranga D.J."/>
            <person name="Sato H."/>
            <person name="Schaeffer S.W."/>
            <person name="Schatz M.C."/>
            <person name="Schlenke T."/>
            <person name="Schwartz R."/>
            <person name="Segarra C."/>
            <person name="Singh R.S."/>
            <person name="Sirot L."/>
            <person name="Sirota M."/>
            <person name="Sisneros N.B."/>
            <person name="Smith C.D."/>
            <person name="Smith T.F."/>
            <person name="Spieth J."/>
            <person name="Stage D.E."/>
            <person name="Stark A."/>
            <person name="Stephan W."/>
            <person name="Strausberg R.L."/>
            <person name="Strempel S."/>
            <person name="Sturgill D."/>
            <person name="Sutton G."/>
            <person name="Sutton G.G."/>
            <person name="Tao W."/>
            <person name="Teichmann S."/>
            <person name="Tobari Y.N."/>
            <person name="Tomimura Y."/>
            <person name="Tsolas J.M."/>
            <person name="Valente V.L."/>
            <person name="Venter E."/>
            <person name="Venter J.C."/>
            <person name="Vicario S."/>
            <person name="Vieira F.G."/>
            <person name="Vilella A.J."/>
            <person name="Villasante A."/>
            <person name="Walenz B."/>
            <person name="Wang J."/>
            <person name="Wasserman M."/>
            <person name="Watts T."/>
            <person name="Wilson D."/>
            <person name="Wilson R.K."/>
            <person name="Wing R.A."/>
            <person name="Wolfner M.F."/>
            <person name="Wong A."/>
            <person name="Wong G.K."/>
            <person name="Wu C.I."/>
            <person name="Wu G."/>
            <person name="Yamamoto D."/>
            <person name="Yang H.P."/>
            <person name="Yang S.P."/>
            <person name="Yorke J.A."/>
            <person name="Yoshida K."/>
            <person name="Zdobnov E."/>
            <person name="Zhang P."/>
            <person name="Zhang Y."/>
            <person name="Zimin A.V."/>
            <person name="Baldwin J."/>
            <person name="Abdouelleil A."/>
            <person name="Abdulkadir J."/>
            <person name="Abebe A."/>
            <person name="Abera B."/>
            <person name="Abreu J."/>
            <person name="Acer S.C."/>
            <person name="Aftuck L."/>
            <person name="Alexander A."/>
            <person name="An P."/>
            <person name="Anderson E."/>
            <person name="Anderson S."/>
            <person name="Arachi H."/>
            <person name="Azer M."/>
            <person name="Bachantsang P."/>
            <person name="Barry A."/>
            <person name="Bayul T."/>
            <person name="Berlin A."/>
            <person name="Bessette D."/>
            <person name="Bloom T."/>
            <person name="Blye J."/>
            <person name="Boguslavskiy L."/>
            <person name="Bonnet C."/>
            <person name="Boukhgalter B."/>
            <person name="Bourzgui I."/>
            <person name="Brown A."/>
            <person name="Cahill P."/>
            <person name="Channer S."/>
            <person name="Cheshatsang Y."/>
            <person name="Chuda L."/>
            <person name="Citroen M."/>
            <person name="Collymore A."/>
            <person name="Cooke P."/>
            <person name="Costello M."/>
            <person name="D'Aco K."/>
            <person name="Daza R."/>
            <person name="De Haan G."/>
            <person name="DeGray S."/>
            <person name="DeMaso C."/>
            <person name="Dhargay N."/>
            <person name="Dooley K."/>
            <person name="Dooley E."/>
            <person name="Doricent M."/>
            <person name="Dorje P."/>
            <person name="Dorjee K."/>
            <person name="Dupes A."/>
            <person name="Elong R."/>
            <person name="Falk J."/>
            <person name="Farina A."/>
            <person name="Faro S."/>
            <person name="Ferguson D."/>
            <person name="Fisher S."/>
            <person name="Foley C.D."/>
            <person name="Franke A."/>
            <person name="Friedrich D."/>
            <person name="Gadbois L."/>
            <person name="Gearin G."/>
            <person name="Gearin C.R."/>
            <person name="Giannoukos G."/>
            <person name="Goode T."/>
            <person name="Graham J."/>
            <person name="Grandbois E."/>
            <person name="Grewal S."/>
            <person name="Gyaltsen K."/>
            <person name="Hafez N."/>
            <person name="Hagos B."/>
            <person name="Hall J."/>
            <person name="Henson C."/>
            <person name="Hollinger A."/>
            <person name="Honan T."/>
            <person name="Huard M.D."/>
            <person name="Hughes L."/>
            <person name="Hurhula B."/>
            <person name="Husby M.E."/>
            <person name="Kamat A."/>
            <person name="Kanga B."/>
            <person name="Kashin S."/>
            <person name="Khazanovich D."/>
            <person name="Kisner P."/>
            <person name="Lance K."/>
            <person name="Lara M."/>
            <person name="Lee W."/>
            <person name="Lennon N."/>
            <person name="Letendre F."/>
            <person name="LeVine R."/>
            <person name="Lipovsky A."/>
            <person name="Liu X."/>
            <person name="Liu J."/>
            <person name="Liu S."/>
            <person name="Lokyitsang T."/>
            <person name="Lokyitsang Y."/>
            <person name="Lubonja R."/>
            <person name="Lui A."/>
            <person name="MacDonald P."/>
            <person name="Magnisalis V."/>
            <person name="Maru K."/>
            <person name="Matthews C."/>
            <person name="McCusker W."/>
            <person name="McDonough S."/>
            <person name="Mehta T."/>
            <person name="Meldrim J."/>
            <person name="Meneus L."/>
            <person name="Mihai O."/>
            <person name="Mihalev A."/>
            <person name="Mihova T."/>
            <person name="Mittelman R."/>
            <person name="Mlenga V."/>
            <person name="Montmayeur A."/>
            <person name="Mulrain L."/>
            <person name="Navidi A."/>
            <person name="Naylor J."/>
            <person name="Negash T."/>
            <person name="Nguyen T."/>
            <person name="Nguyen N."/>
            <person name="Nicol R."/>
            <person name="Norbu C."/>
            <person name="Norbu N."/>
            <person name="Novod N."/>
            <person name="O'Neill B."/>
            <person name="Osman S."/>
            <person name="Markiewicz E."/>
            <person name="Oyono O.L."/>
            <person name="Patti C."/>
            <person name="Phunkhang P."/>
            <person name="Pierre F."/>
            <person name="Priest M."/>
            <person name="Raghuraman S."/>
            <person name="Rege F."/>
            <person name="Reyes R."/>
            <person name="Rise C."/>
            <person name="Rogov P."/>
            <person name="Ross K."/>
            <person name="Ryan E."/>
            <person name="Settipalli S."/>
            <person name="Shea T."/>
            <person name="Sherpa N."/>
            <person name="Shi L."/>
            <person name="Shih D."/>
            <person name="Sparrow T."/>
            <person name="Spaulding J."/>
            <person name="Stalker J."/>
            <person name="Stange-Thomann N."/>
            <person name="Stavropoulos S."/>
            <person name="Stone C."/>
            <person name="Strader C."/>
            <person name="Tesfaye S."/>
            <person name="Thomson T."/>
            <person name="Thoulutsang Y."/>
            <person name="Thoulutsang D."/>
            <person name="Topham K."/>
            <person name="Topping I."/>
            <person name="Tsamla T."/>
            <person name="Vassiliev H."/>
            <person name="Vo A."/>
            <person name="Wangchuk T."/>
            <person name="Wangdi T."/>
            <person name="Weiand M."/>
            <person name="Wilkinson J."/>
            <person name="Wilson A."/>
            <person name="Yadav S."/>
            <person name="Young G."/>
            <person name="Yu Q."/>
            <person name="Zembek L."/>
            <person name="Zhong D."/>
            <person name="Zimmer A."/>
            <person name="Zwirko Z."/>
            <person name="Jaffe D.B."/>
            <person name="Alvarez P."/>
            <person name="Brockman W."/>
            <person name="Butler J."/>
            <person name="Chin C."/>
            <person name="Gnerre S."/>
            <person name="Grabherr M."/>
            <person name="Kleber M."/>
            <person name="Mauceli E."/>
            <person name="MacCallum I."/>
        </authorList>
    </citation>
    <scope>NUCLEOTIDE SEQUENCE [LARGE SCALE GENOMIC DNA]</scope>
    <source>
        <strain evidence="2">Tucson 15010-1051.87</strain>
    </source>
</reference>
<dbReference type="AlphaFoldDB" id="B4LGL8"/>
<gene>
    <name evidence="1" type="primary">Dvir\GJ12108</name>
    <name evidence="1" type="ORF">Dvir_GJ12108</name>
</gene>
<dbReference type="SUPFAM" id="SSF47473">
    <property type="entry name" value="EF-hand"/>
    <property type="match status" value="1"/>
</dbReference>
<dbReference type="InterPro" id="IPR011992">
    <property type="entry name" value="EF-hand-dom_pair"/>
</dbReference>
<organism evidence="1 2">
    <name type="scientific">Drosophila virilis</name>
    <name type="common">Fruit fly</name>
    <dbReference type="NCBI Taxonomy" id="7244"/>
    <lineage>
        <taxon>Eukaryota</taxon>
        <taxon>Metazoa</taxon>
        <taxon>Ecdysozoa</taxon>
        <taxon>Arthropoda</taxon>
        <taxon>Hexapoda</taxon>
        <taxon>Insecta</taxon>
        <taxon>Pterygota</taxon>
        <taxon>Neoptera</taxon>
        <taxon>Endopterygota</taxon>
        <taxon>Diptera</taxon>
        <taxon>Brachycera</taxon>
        <taxon>Muscomorpha</taxon>
        <taxon>Ephydroidea</taxon>
        <taxon>Drosophilidae</taxon>
        <taxon>Drosophila</taxon>
    </lineage>
</organism>
<dbReference type="InParanoid" id="B4LGL8"/>
<name>B4LGL8_DROVI</name>
<dbReference type="eggNOG" id="KOG4070">
    <property type="taxonomic scope" value="Eukaryota"/>
</dbReference>
<dbReference type="PhylomeDB" id="B4LGL8"/>